<reference evidence="4" key="1">
    <citation type="submission" date="2021-07" db="EMBL/GenBank/DDBJ databases">
        <title>Zhongshania sp. CAU 1632 isolated from seawater.</title>
        <authorList>
            <person name="Kim W."/>
        </authorList>
    </citation>
    <scope>NUCLEOTIDE SEQUENCE</scope>
    <source>
        <strain evidence="4">CAU 1632</strain>
    </source>
</reference>
<protein>
    <submittedName>
        <fullName evidence="4">SDR family NAD(P)-dependent oxidoreductase</fullName>
    </submittedName>
</protein>
<comment type="similarity">
    <text evidence="1">Belongs to the short-chain dehydrogenases/reductases (SDR) family.</text>
</comment>
<dbReference type="PANTHER" id="PTHR45024:SF2">
    <property type="entry name" value="SCP2 DOMAIN-CONTAINING PROTEIN"/>
    <property type="match status" value="1"/>
</dbReference>
<sequence>MQLNKAKTLRFDGEVVLVTGAGQGLGRSYAELLASRGARVIVNDPGVSFCGAKTDQSPADDVVTNIISAGGLAVANHDRVDESPENIVAQALDAYGRLDIVINNAGIAGGGHFPDIPLSEFNQVLNVHINGTLGVLRAAWKPLASSNCGRVINTSSASIFGSVGTSPYVGSKAFIFGLTRSLAEEARSSGIRLNTIMPSAYTRLTAMLPDPKVCDYLCQHYSPESVAAFVVWLAHKDTSISGETFAIGGGVASRVQMAISNSMQVDDNSVPESWVGQECDLLSKDAGKFPKNMWDVIRSDADIFGCDSATAFSNLNL</sequence>
<organism evidence="4 5">
    <name type="scientific">Zhongshania aquimaris</name>
    <dbReference type="NCBI Taxonomy" id="2857107"/>
    <lineage>
        <taxon>Bacteria</taxon>
        <taxon>Pseudomonadati</taxon>
        <taxon>Pseudomonadota</taxon>
        <taxon>Gammaproteobacteria</taxon>
        <taxon>Cellvibrionales</taxon>
        <taxon>Spongiibacteraceae</taxon>
        <taxon>Zhongshania</taxon>
    </lineage>
</organism>
<dbReference type="InterPro" id="IPR020904">
    <property type="entry name" value="Sc_DH/Rdtase_CS"/>
</dbReference>
<dbReference type="InterPro" id="IPR057326">
    <property type="entry name" value="KR_dom"/>
</dbReference>
<dbReference type="Pfam" id="PF00106">
    <property type="entry name" value="adh_short"/>
    <property type="match status" value="1"/>
</dbReference>
<evidence type="ECO:0000259" key="3">
    <source>
        <dbReference type="SMART" id="SM00822"/>
    </source>
</evidence>
<evidence type="ECO:0000256" key="1">
    <source>
        <dbReference type="ARBA" id="ARBA00006484"/>
    </source>
</evidence>
<dbReference type="PROSITE" id="PS00061">
    <property type="entry name" value="ADH_SHORT"/>
    <property type="match status" value="1"/>
</dbReference>
<comment type="caution">
    <text evidence="4">The sequence shown here is derived from an EMBL/GenBank/DDBJ whole genome shotgun (WGS) entry which is preliminary data.</text>
</comment>
<evidence type="ECO:0000313" key="5">
    <source>
        <dbReference type="Proteomes" id="UP001166291"/>
    </source>
</evidence>
<dbReference type="PANTHER" id="PTHR45024">
    <property type="entry name" value="DEHYDROGENASES, SHORT CHAIN"/>
    <property type="match status" value="1"/>
</dbReference>
<feature type="domain" description="Ketoreductase" evidence="3">
    <location>
        <begin position="14"/>
        <end position="197"/>
    </location>
</feature>
<evidence type="ECO:0000313" key="4">
    <source>
        <dbReference type="EMBL" id="MBW2942182.1"/>
    </source>
</evidence>
<dbReference type="EMBL" id="JAHWDQ010000004">
    <property type="protein sequence ID" value="MBW2942182.1"/>
    <property type="molecule type" value="Genomic_DNA"/>
</dbReference>
<dbReference type="InterPro" id="IPR002347">
    <property type="entry name" value="SDR_fam"/>
</dbReference>
<gene>
    <name evidence="4" type="ORF">KXJ70_15410</name>
</gene>
<accession>A0ABS6VV12</accession>
<evidence type="ECO:0000256" key="2">
    <source>
        <dbReference type="ARBA" id="ARBA00023002"/>
    </source>
</evidence>
<dbReference type="InterPro" id="IPR051687">
    <property type="entry name" value="Peroxisomal_Beta-Oxidation"/>
</dbReference>
<dbReference type="RefSeq" id="WP_219044419.1">
    <property type="nucleotide sequence ID" value="NZ_JAHWDQ010000004.1"/>
</dbReference>
<dbReference type="Proteomes" id="UP001166291">
    <property type="component" value="Unassembled WGS sequence"/>
</dbReference>
<proteinExistence type="inferred from homology"/>
<keyword evidence="5" id="KW-1185">Reference proteome</keyword>
<keyword evidence="2" id="KW-0560">Oxidoreductase</keyword>
<dbReference type="SMART" id="SM00822">
    <property type="entry name" value="PKS_KR"/>
    <property type="match status" value="1"/>
</dbReference>
<name>A0ABS6VV12_9GAMM</name>